<reference evidence="2" key="1">
    <citation type="journal article" date="2005" name="Nature">
        <title>Sequencing of Aspergillus nidulans and comparative analysis with A. fumigatus and A. oryzae.</title>
        <authorList>
            <person name="Galagan J.E."/>
            <person name="Calvo S.E."/>
            <person name="Cuomo C."/>
            <person name="Ma L.J."/>
            <person name="Wortman J.R."/>
            <person name="Batzoglou S."/>
            <person name="Lee S.I."/>
            <person name="Basturkmen M."/>
            <person name="Spevak C.C."/>
            <person name="Clutterbuck J."/>
            <person name="Kapitonov V."/>
            <person name="Jurka J."/>
            <person name="Scazzocchio C."/>
            <person name="Farman M."/>
            <person name="Butler J."/>
            <person name="Purcell S."/>
            <person name="Harris S."/>
            <person name="Braus G.H."/>
            <person name="Draht O."/>
            <person name="Busch S."/>
            <person name="D'Enfert C."/>
            <person name="Bouchier C."/>
            <person name="Goldman G.H."/>
            <person name="Bell-Pedersen D."/>
            <person name="Griffiths-Jones S."/>
            <person name="Doonan J.H."/>
            <person name="Yu J."/>
            <person name="Vienken K."/>
            <person name="Pain A."/>
            <person name="Freitag M."/>
            <person name="Selker E.U."/>
            <person name="Archer D.B."/>
            <person name="Penalva M.A."/>
            <person name="Oakley B.R."/>
            <person name="Momany M."/>
            <person name="Tanaka T."/>
            <person name="Kumagai T."/>
            <person name="Asai K."/>
            <person name="Machida M."/>
            <person name="Nierman W.C."/>
            <person name="Denning D.W."/>
            <person name="Caddick M."/>
            <person name="Hynes M."/>
            <person name="Paoletti M."/>
            <person name="Fischer R."/>
            <person name="Miller B."/>
            <person name="Dyer P."/>
            <person name="Sachs M.S."/>
            <person name="Osmani S.A."/>
            <person name="Birren B.W."/>
        </authorList>
    </citation>
    <scope>NUCLEOTIDE SEQUENCE [LARGE SCALE GENOMIC DNA]</scope>
    <source>
        <strain evidence="2">FGSC A4 / ATCC 38163 / CBS 112.46 / NRRL 194 / M139</strain>
    </source>
</reference>
<dbReference type="GeneID" id="2875498"/>
<accession>C8VM30</accession>
<dbReference type="KEGG" id="ani:ANIA_01417"/>
<dbReference type="RefSeq" id="XP_659021.1">
    <property type="nucleotide sequence ID" value="XM_653929.1"/>
</dbReference>
<name>Q5BDG3_EMENI</name>
<dbReference type="Proteomes" id="UP000000560">
    <property type="component" value="Chromosome VII"/>
</dbReference>
<keyword evidence="2" id="KW-1185">Reference proteome</keyword>
<dbReference type="AlphaFoldDB" id="Q5BDG3"/>
<evidence type="ECO:0000313" key="1">
    <source>
        <dbReference type="EMBL" id="CBF84815.1"/>
    </source>
</evidence>
<dbReference type="EMBL" id="BN001307">
    <property type="protein sequence ID" value="CBF84815.1"/>
    <property type="molecule type" value="Genomic_DNA"/>
</dbReference>
<proteinExistence type="predicted"/>
<sequence length="222" mass="25302">MVNRPIDVVANSFVNPWLRCTRHPGSAFPVERDTTLSYYWLPALEAHEARSFKIAGRDDDDTAECFFGPLKDHYWILSSPNCMTTHINTGLARMMRASLGICRWDGTSARSHPQCNPGCEVVFAPSLMTDQQEVRTRDSGRVMLKLQADDNRATEVIFSRNRFWILQRQSIRQWSKAVTKLTTFTETVNSVNGAWTEDSYQVVKLIGVRTRSSGANQLALWR</sequence>
<reference evidence="2" key="2">
    <citation type="journal article" date="2009" name="Fungal Genet. Biol.">
        <title>The 2008 update of the Aspergillus nidulans genome annotation: a community effort.</title>
        <authorList>
            <person name="Wortman J.R."/>
            <person name="Gilsenan J.M."/>
            <person name="Joardar V."/>
            <person name="Deegan J."/>
            <person name="Clutterbuck J."/>
            <person name="Andersen M.R."/>
            <person name="Archer D."/>
            <person name="Bencina M."/>
            <person name="Braus G."/>
            <person name="Coutinho P."/>
            <person name="von Dohren H."/>
            <person name="Doonan J."/>
            <person name="Driessen A.J."/>
            <person name="Durek P."/>
            <person name="Espeso E."/>
            <person name="Fekete E."/>
            <person name="Flipphi M."/>
            <person name="Estrada C.G."/>
            <person name="Geysens S."/>
            <person name="Goldman G."/>
            <person name="de Groot P.W."/>
            <person name="Hansen K."/>
            <person name="Harris S.D."/>
            <person name="Heinekamp T."/>
            <person name="Helmstaedt K."/>
            <person name="Henrissat B."/>
            <person name="Hofmann G."/>
            <person name="Homan T."/>
            <person name="Horio T."/>
            <person name="Horiuchi H."/>
            <person name="James S."/>
            <person name="Jones M."/>
            <person name="Karaffa L."/>
            <person name="Karanyi Z."/>
            <person name="Kato M."/>
            <person name="Keller N."/>
            <person name="Kelly D.E."/>
            <person name="Kiel J.A."/>
            <person name="Kim J.M."/>
            <person name="van der Klei I.J."/>
            <person name="Klis F.M."/>
            <person name="Kovalchuk A."/>
            <person name="Krasevec N."/>
            <person name="Kubicek C.P."/>
            <person name="Liu B."/>
            <person name="Maccabe A."/>
            <person name="Meyer V."/>
            <person name="Mirabito P."/>
            <person name="Miskei M."/>
            <person name="Mos M."/>
            <person name="Mullins J."/>
            <person name="Nelson D.R."/>
            <person name="Nielsen J."/>
            <person name="Oakley B.R."/>
            <person name="Osmani S.A."/>
            <person name="Pakula T."/>
            <person name="Paszewski A."/>
            <person name="Paulsen I."/>
            <person name="Pilsyk S."/>
            <person name="Pocsi I."/>
            <person name="Punt P.J."/>
            <person name="Ram A.F."/>
            <person name="Ren Q."/>
            <person name="Robellet X."/>
            <person name="Robson G."/>
            <person name="Seiboth B."/>
            <person name="van Solingen P."/>
            <person name="Specht T."/>
            <person name="Sun J."/>
            <person name="Taheri-Talesh N."/>
            <person name="Takeshita N."/>
            <person name="Ussery D."/>
            <person name="vanKuyk P.A."/>
            <person name="Visser H."/>
            <person name="van de Vondervoort P.J."/>
            <person name="de Vries R.P."/>
            <person name="Walton J."/>
            <person name="Xiang X."/>
            <person name="Xiong Y."/>
            <person name="Zeng A.P."/>
            <person name="Brandt B.W."/>
            <person name="Cornell M.J."/>
            <person name="van den Hondel C.A."/>
            <person name="Visser J."/>
            <person name="Oliver S.G."/>
            <person name="Turner G."/>
        </authorList>
    </citation>
    <scope>GENOME REANNOTATION</scope>
    <source>
        <strain evidence="2">FGSC A4 / ATCC 38163 / CBS 112.46 / NRRL 194 / M139</strain>
    </source>
</reference>
<protein>
    <submittedName>
        <fullName evidence="1">Uncharacterized protein</fullName>
    </submittedName>
</protein>
<accession>Q5BDG3</accession>
<dbReference type="InParanoid" id="Q5BDG3"/>
<dbReference type="HOGENOM" id="CLU_1245339_0_0_1"/>
<evidence type="ECO:0000313" key="2">
    <source>
        <dbReference type="Proteomes" id="UP000000560"/>
    </source>
</evidence>
<organism evidence="1 2">
    <name type="scientific">Emericella nidulans (strain FGSC A4 / ATCC 38163 / CBS 112.46 / NRRL 194 / M139)</name>
    <name type="common">Aspergillus nidulans</name>
    <dbReference type="NCBI Taxonomy" id="227321"/>
    <lineage>
        <taxon>Eukaryota</taxon>
        <taxon>Fungi</taxon>
        <taxon>Dikarya</taxon>
        <taxon>Ascomycota</taxon>
        <taxon>Pezizomycotina</taxon>
        <taxon>Eurotiomycetes</taxon>
        <taxon>Eurotiomycetidae</taxon>
        <taxon>Eurotiales</taxon>
        <taxon>Aspergillaceae</taxon>
        <taxon>Aspergillus</taxon>
        <taxon>Aspergillus subgen. Nidulantes</taxon>
    </lineage>
</organism>
<gene>
    <name evidence="1" type="ORF">ANIA_01417</name>
</gene>
<dbReference type="VEuPathDB" id="FungiDB:AN1417"/>